<name>A0A699UQB3_TANCI</name>
<comment type="caution">
    <text evidence="1">The sequence shown here is derived from an EMBL/GenBank/DDBJ whole genome shotgun (WGS) entry which is preliminary data.</text>
</comment>
<protein>
    <submittedName>
        <fullName evidence="1">Uncharacterized protein</fullName>
    </submittedName>
</protein>
<organism evidence="1">
    <name type="scientific">Tanacetum cinerariifolium</name>
    <name type="common">Dalmatian daisy</name>
    <name type="synonym">Chrysanthemum cinerariifolium</name>
    <dbReference type="NCBI Taxonomy" id="118510"/>
    <lineage>
        <taxon>Eukaryota</taxon>
        <taxon>Viridiplantae</taxon>
        <taxon>Streptophyta</taxon>
        <taxon>Embryophyta</taxon>
        <taxon>Tracheophyta</taxon>
        <taxon>Spermatophyta</taxon>
        <taxon>Magnoliopsida</taxon>
        <taxon>eudicotyledons</taxon>
        <taxon>Gunneridae</taxon>
        <taxon>Pentapetalae</taxon>
        <taxon>asterids</taxon>
        <taxon>campanulids</taxon>
        <taxon>Asterales</taxon>
        <taxon>Asteraceae</taxon>
        <taxon>Asteroideae</taxon>
        <taxon>Anthemideae</taxon>
        <taxon>Anthemidinae</taxon>
        <taxon>Tanacetum</taxon>
    </lineage>
</organism>
<evidence type="ECO:0000313" key="1">
    <source>
        <dbReference type="EMBL" id="GFD24827.1"/>
    </source>
</evidence>
<dbReference type="AlphaFoldDB" id="A0A699UQB3"/>
<sequence>PNQTKSSIEEPEHSFSMGYKHFNTTLVMKLDEVPESSIKNLVPIPRECEVTSDNEKSHVEFNSVEFLSNHDHLEEISEPLMPIHISEEQRIRREHADYISRMEMLFTINPRPRPTMNANTNVESIPSSLIPIQDNDSQREEI</sequence>
<feature type="non-terminal residue" evidence="1">
    <location>
        <position position="142"/>
    </location>
</feature>
<feature type="non-terminal residue" evidence="1">
    <location>
        <position position="1"/>
    </location>
</feature>
<proteinExistence type="predicted"/>
<gene>
    <name evidence="1" type="ORF">Tci_896796</name>
</gene>
<accession>A0A699UQB3</accession>
<reference evidence="1" key="1">
    <citation type="journal article" date="2019" name="Sci. Rep.">
        <title>Draft genome of Tanacetum cinerariifolium, the natural source of mosquito coil.</title>
        <authorList>
            <person name="Yamashiro T."/>
            <person name="Shiraishi A."/>
            <person name="Satake H."/>
            <person name="Nakayama K."/>
        </authorList>
    </citation>
    <scope>NUCLEOTIDE SEQUENCE</scope>
</reference>
<dbReference type="EMBL" id="BKCJ011355579">
    <property type="protein sequence ID" value="GFD24827.1"/>
    <property type="molecule type" value="Genomic_DNA"/>
</dbReference>